<proteinExistence type="predicted"/>
<reference evidence="3 4" key="1">
    <citation type="journal article" date="2019" name="Int. J. Syst. Evol. Microbiol.">
        <title>The Global Catalogue of Microorganisms (GCM) 10K type strain sequencing project: providing services to taxonomists for standard genome sequencing and annotation.</title>
        <authorList>
            <consortium name="The Broad Institute Genomics Platform"/>
            <consortium name="The Broad Institute Genome Sequencing Center for Infectious Disease"/>
            <person name="Wu L."/>
            <person name="Ma J."/>
        </authorList>
    </citation>
    <scope>NUCLEOTIDE SEQUENCE [LARGE SCALE GENOMIC DNA]</scope>
    <source>
        <strain evidence="3 4">JCM 16001</strain>
    </source>
</reference>
<dbReference type="EMBL" id="BAAAQF010000002">
    <property type="protein sequence ID" value="GAA1660802.1"/>
    <property type="molecule type" value="Genomic_DNA"/>
</dbReference>
<evidence type="ECO:0000313" key="3">
    <source>
        <dbReference type="EMBL" id="GAA1660802.1"/>
    </source>
</evidence>
<dbReference type="PROSITE" id="PS51257">
    <property type="entry name" value="PROKAR_LIPOPROTEIN"/>
    <property type="match status" value="1"/>
</dbReference>
<feature type="chain" id="PRO_5045392212" description="Lipoprotein" evidence="2">
    <location>
        <begin position="26"/>
        <end position="249"/>
    </location>
</feature>
<evidence type="ECO:0000313" key="4">
    <source>
        <dbReference type="Proteomes" id="UP001499851"/>
    </source>
</evidence>
<evidence type="ECO:0000256" key="1">
    <source>
        <dbReference type="SAM" id="MobiDB-lite"/>
    </source>
</evidence>
<gene>
    <name evidence="3" type="ORF">GCM10009830_02370</name>
</gene>
<feature type="region of interest" description="Disordered" evidence="1">
    <location>
        <begin position="28"/>
        <end position="48"/>
    </location>
</feature>
<accession>A0ABN2FW36</accession>
<sequence>MTRKLTLISGIAAAGAAALVLSACGGDEPPGPSGNGDADTDSSGSGSYSVMAEWDGCPALSDIQAIHDYMGVTDWGSNGLTSTDIPSGMDGEAFNCGAVLAELAVFMQDNEATADREIPGTANIDVGVAPWDSDAEATENFQARVEQLQTALETGGTEYSNVLEGEFEGDWDETYYYAGRSDVGYLTNAIARKGDIVIYVFIDYSNDPAVIAGEDPIFPFTDEEFTDWVLNEYLPPTYADLLAKKESGL</sequence>
<dbReference type="Proteomes" id="UP001499851">
    <property type="component" value="Unassembled WGS sequence"/>
</dbReference>
<keyword evidence="4" id="KW-1185">Reference proteome</keyword>
<name>A0ABN2FW36_9ACTN</name>
<feature type="compositionally biased region" description="Low complexity" evidence="1">
    <location>
        <begin position="35"/>
        <end position="48"/>
    </location>
</feature>
<evidence type="ECO:0008006" key="5">
    <source>
        <dbReference type="Google" id="ProtNLM"/>
    </source>
</evidence>
<comment type="caution">
    <text evidence="3">The sequence shown here is derived from an EMBL/GenBank/DDBJ whole genome shotgun (WGS) entry which is preliminary data.</text>
</comment>
<protein>
    <recommendedName>
        <fullName evidence="5">Lipoprotein</fullName>
    </recommendedName>
</protein>
<organism evidence="3 4">
    <name type="scientific">Glycomyces endophyticus</name>
    <dbReference type="NCBI Taxonomy" id="480996"/>
    <lineage>
        <taxon>Bacteria</taxon>
        <taxon>Bacillati</taxon>
        <taxon>Actinomycetota</taxon>
        <taxon>Actinomycetes</taxon>
        <taxon>Glycomycetales</taxon>
        <taxon>Glycomycetaceae</taxon>
        <taxon>Glycomyces</taxon>
    </lineage>
</organism>
<feature type="signal peptide" evidence="2">
    <location>
        <begin position="1"/>
        <end position="25"/>
    </location>
</feature>
<dbReference type="RefSeq" id="WP_344480753.1">
    <property type="nucleotide sequence ID" value="NZ_BAAAQF010000002.1"/>
</dbReference>
<keyword evidence="2" id="KW-0732">Signal</keyword>
<evidence type="ECO:0000256" key="2">
    <source>
        <dbReference type="SAM" id="SignalP"/>
    </source>
</evidence>